<evidence type="ECO:0000256" key="4">
    <source>
        <dbReference type="ARBA" id="ARBA00023163"/>
    </source>
</evidence>
<dbReference type="SUPFAM" id="SSF88659">
    <property type="entry name" value="Sigma3 and sigma4 domains of RNA polymerase sigma factors"/>
    <property type="match status" value="2"/>
</dbReference>
<dbReference type="InterPro" id="IPR012845">
    <property type="entry name" value="RNA_pol_sigma_FliA_WhiG"/>
</dbReference>
<keyword evidence="8" id="KW-1185">Reference proteome</keyword>
<evidence type="ECO:0000259" key="6">
    <source>
        <dbReference type="Pfam" id="PF04545"/>
    </source>
</evidence>
<dbReference type="GO" id="GO:0016987">
    <property type="term" value="F:sigma factor activity"/>
    <property type="evidence" value="ECO:0007669"/>
    <property type="project" value="UniProtKB-KW"/>
</dbReference>
<dbReference type="RefSeq" id="WP_229804427.1">
    <property type="nucleotide sequence ID" value="NZ_BMYX01000001.1"/>
</dbReference>
<comment type="caution">
    <text evidence="7">The sequence shown here is derived from an EMBL/GenBank/DDBJ whole genome shotgun (WGS) entry which is preliminary data.</text>
</comment>
<dbReference type="PANTHER" id="PTHR30385:SF7">
    <property type="entry name" value="RNA POLYMERASE SIGMA FACTOR FLIA"/>
    <property type="match status" value="1"/>
</dbReference>
<dbReference type="InterPro" id="IPR013325">
    <property type="entry name" value="RNA_pol_sigma_r2"/>
</dbReference>
<sequence>MSYADILEMDTPAGMAGEARHLVSYAPLVKRIARQLSSQAGAVLDREDMEQIGLMALLECLRRYGEPDERFGGFAALRIRGAILDELRRLDWRPRTVRQDAHRVRDALRELMRRLGREPSDAEAMAALGMDAEAWQAYQLADNAESMASFDVLVDEYGGLGAQTTEGPEAALIARRSLEQAVMVLDEREQLVIQLYYEYELSLKEIALVLELTEARICQINRKALEKMKVFLQADIPRGRDKCSR</sequence>
<dbReference type="InterPro" id="IPR000943">
    <property type="entry name" value="RNA_pol_sigma70"/>
</dbReference>
<keyword evidence="7" id="KW-0240">DNA-directed RNA polymerase</keyword>
<dbReference type="NCBIfam" id="TIGR02937">
    <property type="entry name" value="sigma70-ECF"/>
    <property type="match status" value="1"/>
</dbReference>
<proteinExistence type="predicted"/>
<dbReference type="InterPro" id="IPR007627">
    <property type="entry name" value="RNA_pol_sigma70_r2"/>
</dbReference>
<accession>A0A918NXL4</accession>
<dbReference type="Pfam" id="PF04542">
    <property type="entry name" value="Sigma70_r2"/>
    <property type="match status" value="1"/>
</dbReference>
<dbReference type="PANTHER" id="PTHR30385">
    <property type="entry name" value="SIGMA FACTOR F FLAGELLAR"/>
    <property type="match status" value="1"/>
</dbReference>
<name>A0A918NXL4_9NEIS</name>
<dbReference type="Gene3D" id="1.20.140.160">
    <property type="match status" value="1"/>
</dbReference>
<dbReference type="CDD" id="cd06171">
    <property type="entry name" value="Sigma70_r4"/>
    <property type="match status" value="1"/>
</dbReference>
<reference evidence="7" key="2">
    <citation type="submission" date="2020-09" db="EMBL/GenBank/DDBJ databases">
        <authorList>
            <person name="Sun Q."/>
            <person name="Kim S."/>
        </authorList>
    </citation>
    <scope>NUCLEOTIDE SEQUENCE</scope>
    <source>
        <strain evidence="7">KCTC 32182</strain>
    </source>
</reference>
<evidence type="ECO:0000256" key="3">
    <source>
        <dbReference type="ARBA" id="ARBA00023125"/>
    </source>
</evidence>
<dbReference type="InterPro" id="IPR013324">
    <property type="entry name" value="RNA_pol_sigma_r3/r4-like"/>
</dbReference>
<dbReference type="NCBIfam" id="TIGR02479">
    <property type="entry name" value="FliA_WhiG"/>
    <property type="match status" value="1"/>
</dbReference>
<evidence type="ECO:0000313" key="8">
    <source>
        <dbReference type="Proteomes" id="UP000645257"/>
    </source>
</evidence>
<evidence type="ECO:0000256" key="2">
    <source>
        <dbReference type="ARBA" id="ARBA00023082"/>
    </source>
</evidence>
<evidence type="ECO:0000313" key="7">
    <source>
        <dbReference type="EMBL" id="GGY04662.1"/>
    </source>
</evidence>
<evidence type="ECO:0000256" key="1">
    <source>
        <dbReference type="ARBA" id="ARBA00023015"/>
    </source>
</evidence>
<dbReference type="NCBIfam" id="NF005413">
    <property type="entry name" value="PRK06986.1"/>
    <property type="match status" value="1"/>
</dbReference>
<dbReference type="Proteomes" id="UP000645257">
    <property type="component" value="Unassembled WGS sequence"/>
</dbReference>
<dbReference type="GO" id="GO:0000428">
    <property type="term" value="C:DNA-directed RNA polymerase complex"/>
    <property type="evidence" value="ECO:0007669"/>
    <property type="project" value="UniProtKB-KW"/>
</dbReference>
<dbReference type="Pfam" id="PF04545">
    <property type="entry name" value="Sigma70_r4"/>
    <property type="match status" value="1"/>
</dbReference>
<dbReference type="SUPFAM" id="SSF88946">
    <property type="entry name" value="Sigma2 domain of RNA polymerase sigma factors"/>
    <property type="match status" value="1"/>
</dbReference>
<keyword evidence="4" id="KW-0804">Transcription</keyword>
<reference evidence="7" key="1">
    <citation type="journal article" date="2014" name="Int. J. Syst. Evol. Microbiol.">
        <title>Complete genome sequence of Corynebacterium casei LMG S-19264T (=DSM 44701T), isolated from a smear-ripened cheese.</title>
        <authorList>
            <consortium name="US DOE Joint Genome Institute (JGI-PGF)"/>
            <person name="Walter F."/>
            <person name="Albersmeier A."/>
            <person name="Kalinowski J."/>
            <person name="Ruckert C."/>
        </authorList>
    </citation>
    <scope>NUCLEOTIDE SEQUENCE</scope>
    <source>
        <strain evidence="7">KCTC 32182</strain>
    </source>
</reference>
<keyword evidence="1" id="KW-0805">Transcription regulation</keyword>
<feature type="domain" description="RNA polymerase sigma-70 region 2" evidence="5">
    <location>
        <begin position="24"/>
        <end position="93"/>
    </location>
</feature>
<evidence type="ECO:0000259" key="5">
    <source>
        <dbReference type="Pfam" id="PF04542"/>
    </source>
</evidence>
<protein>
    <submittedName>
        <fullName evidence="7">DNA-directed RNA polymerase sigma-70 factor</fullName>
    </submittedName>
</protein>
<dbReference type="GO" id="GO:0003677">
    <property type="term" value="F:DNA binding"/>
    <property type="evidence" value="ECO:0007669"/>
    <property type="project" value="UniProtKB-KW"/>
</dbReference>
<gene>
    <name evidence="7" type="primary">fliA</name>
    <name evidence="7" type="ORF">GCM10011289_03990</name>
</gene>
<dbReference type="Gene3D" id="1.10.1740.10">
    <property type="match status" value="1"/>
</dbReference>
<keyword evidence="3" id="KW-0238">DNA-binding</keyword>
<dbReference type="GO" id="GO:0006352">
    <property type="term" value="P:DNA-templated transcription initiation"/>
    <property type="evidence" value="ECO:0007669"/>
    <property type="project" value="InterPro"/>
</dbReference>
<dbReference type="GO" id="GO:0003899">
    <property type="term" value="F:DNA-directed RNA polymerase activity"/>
    <property type="evidence" value="ECO:0007669"/>
    <property type="project" value="InterPro"/>
</dbReference>
<organism evidence="7 8">
    <name type="scientific">Paludibacterium paludis</name>
    <dbReference type="NCBI Taxonomy" id="1225769"/>
    <lineage>
        <taxon>Bacteria</taxon>
        <taxon>Pseudomonadati</taxon>
        <taxon>Pseudomonadota</taxon>
        <taxon>Betaproteobacteria</taxon>
        <taxon>Neisseriales</taxon>
        <taxon>Chromobacteriaceae</taxon>
        <taxon>Paludibacterium</taxon>
    </lineage>
</organism>
<dbReference type="PRINTS" id="PR00046">
    <property type="entry name" value="SIGMA70FCT"/>
</dbReference>
<keyword evidence="2" id="KW-0731">Sigma factor</keyword>
<dbReference type="EMBL" id="BMYX01000001">
    <property type="protein sequence ID" value="GGY04662.1"/>
    <property type="molecule type" value="Genomic_DNA"/>
</dbReference>
<dbReference type="InterPro" id="IPR007630">
    <property type="entry name" value="RNA_pol_sigma70_r4"/>
</dbReference>
<dbReference type="AlphaFoldDB" id="A0A918NXL4"/>
<feature type="domain" description="RNA polymerase sigma-70 region 4" evidence="6">
    <location>
        <begin position="184"/>
        <end position="229"/>
    </location>
</feature>
<dbReference type="InterPro" id="IPR014284">
    <property type="entry name" value="RNA_pol_sigma-70_dom"/>
</dbReference>